<dbReference type="Gene3D" id="3.40.50.1000">
    <property type="entry name" value="HAD superfamily/HAD-like"/>
    <property type="match status" value="1"/>
</dbReference>
<dbReference type="InterPro" id="IPR036412">
    <property type="entry name" value="HAD-like_sf"/>
</dbReference>
<sequence length="291" mass="31636">MPVNISASSGERNSPASHIRLVVTDMDGTLLTPEKQITPRSIETISALHAAGVPVCLVSSRPPAGIEMYLDAIGLTTPYGALNGASVYNADRSIHTQLTLPPDVISDTLDMCNVHHLDTWLFRGHDWLIKNSAGPYVATEKRVIRQEPVIVDNFAEHMSGIGKVTGSSTDYTMMHDQELEIGRLMEGRASVARSSQWYLDVTPLNANKGYALCKIAEMYSVAPHEVACIGDMNNDLPMFDKAGLAIAMGQTSPEVMAQAHYITASNSQEGWAEAMRTLILPRAVSVEQKQS</sequence>
<accession>A0ABT3QGL9</accession>
<dbReference type="NCBIfam" id="TIGR00099">
    <property type="entry name" value="Cof-subfamily"/>
    <property type="match status" value="1"/>
</dbReference>
<dbReference type="InterPro" id="IPR023214">
    <property type="entry name" value="HAD_sf"/>
</dbReference>
<keyword evidence="2" id="KW-1185">Reference proteome</keyword>
<name>A0ABT3QGL9_9PROT</name>
<dbReference type="Pfam" id="PF08282">
    <property type="entry name" value="Hydrolase_3"/>
    <property type="match status" value="1"/>
</dbReference>
<gene>
    <name evidence="1" type="ORF">OQ497_10735</name>
</gene>
<dbReference type="PANTHER" id="PTHR10000">
    <property type="entry name" value="PHOSPHOSERINE PHOSPHATASE"/>
    <property type="match status" value="1"/>
</dbReference>
<proteinExistence type="predicted"/>
<dbReference type="EMBL" id="JAPIUZ010000005">
    <property type="protein sequence ID" value="MCX2564429.1"/>
    <property type="molecule type" value="Genomic_DNA"/>
</dbReference>
<dbReference type="SFLD" id="SFLDS00003">
    <property type="entry name" value="Haloacid_Dehalogenase"/>
    <property type="match status" value="1"/>
</dbReference>
<organism evidence="1 2">
    <name type="scientific">Acetobacter thailandicus</name>
    <dbReference type="NCBI Taxonomy" id="1502842"/>
    <lineage>
        <taxon>Bacteria</taxon>
        <taxon>Pseudomonadati</taxon>
        <taxon>Pseudomonadota</taxon>
        <taxon>Alphaproteobacteria</taxon>
        <taxon>Acetobacterales</taxon>
        <taxon>Acetobacteraceae</taxon>
        <taxon>Acetobacter</taxon>
    </lineage>
</organism>
<protein>
    <submittedName>
        <fullName evidence="1">Cof-type HAD-IIB family hydrolase</fullName>
    </submittedName>
</protein>
<dbReference type="Proteomes" id="UP001301152">
    <property type="component" value="Unassembled WGS sequence"/>
</dbReference>
<dbReference type="NCBIfam" id="TIGR01484">
    <property type="entry name" value="HAD-SF-IIB"/>
    <property type="match status" value="1"/>
</dbReference>
<dbReference type="SUPFAM" id="SSF56784">
    <property type="entry name" value="HAD-like"/>
    <property type="match status" value="1"/>
</dbReference>
<keyword evidence="1" id="KW-0378">Hydrolase</keyword>
<dbReference type="RefSeq" id="WP_173559823.1">
    <property type="nucleotide sequence ID" value="NZ_JAPIUZ010000005.1"/>
</dbReference>
<dbReference type="Gene3D" id="3.30.1240.10">
    <property type="match status" value="1"/>
</dbReference>
<dbReference type="PROSITE" id="PS01228">
    <property type="entry name" value="COF_1"/>
    <property type="match status" value="1"/>
</dbReference>
<dbReference type="PANTHER" id="PTHR10000:SF8">
    <property type="entry name" value="HAD SUPERFAMILY HYDROLASE-LIKE, TYPE 3"/>
    <property type="match status" value="1"/>
</dbReference>
<dbReference type="CDD" id="cd07516">
    <property type="entry name" value="HAD_Pase"/>
    <property type="match status" value="1"/>
</dbReference>
<dbReference type="InterPro" id="IPR000150">
    <property type="entry name" value="Cof"/>
</dbReference>
<dbReference type="InterPro" id="IPR006379">
    <property type="entry name" value="HAD-SF_hydro_IIB"/>
</dbReference>
<reference evidence="1 2" key="1">
    <citation type="submission" date="2022-11" db="EMBL/GenBank/DDBJ databases">
        <title>Genome sequencing of Acetobacter type strain.</title>
        <authorList>
            <person name="Heo J."/>
            <person name="Lee D."/>
            <person name="Han B.-H."/>
            <person name="Hong S.-B."/>
            <person name="Kwon S.-W."/>
        </authorList>
    </citation>
    <scope>NUCLEOTIDE SEQUENCE [LARGE SCALE GENOMIC DNA]</scope>
    <source>
        <strain evidence="1 2">KACC 21253</strain>
    </source>
</reference>
<evidence type="ECO:0000313" key="2">
    <source>
        <dbReference type="Proteomes" id="UP001301152"/>
    </source>
</evidence>
<evidence type="ECO:0000313" key="1">
    <source>
        <dbReference type="EMBL" id="MCX2564429.1"/>
    </source>
</evidence>
<dbReference type="GO" id="GO:0016787">
    <property type="term" value="F:hydrolase activity"/>
    <property type="evidence" value="ECO:0007669"/>
    <property type="project" value="UniProtKB-KW"/>
</dbReference>
<comment type="caution">
    <text evidence="1">The sequence shown here is derived from an EMBL/GenBank/DDBJ whole genome shotgun (WGS) entry which is preliminary data.</text>
</comment>
<dbReference type="SFLD" id="SFLDG01140">
    <property type="entry name" value="C2.B:_Phosphomannomutase_and_P"/>
    <property type="match status" value="1"/>
</dbReference>